<dbReference type="InterPro" id="IPR043519">
    <property type="entry name" value="NT_sf"/>
</dbReference>
<dbReference type="RefSeq" id="WP_338600312.1">
    <property type="nucleotide sequence ID" value="NZ_CP146016.1"/>
</dbReference>
<dbReference type="PANTHER" id="PTHR43449:SF3">
    <property type="entry name" value="POLYMERASE NUCLEOTIDYL TRANSFERASE DOMAIN-CONTAINING PROTEIN"/>
    <property type="match status" value="1"/>
</dbReference>
<evidence type="ECO:0000313" key="3">
    <source>
        <dbReference type="Proteomes" id="UP001432202"/>
    </source>
</evidence>
<dbReference type="PANTHER" id="PTHR43449">
    <property type="entry name" value="NUCLEOTIDYLTRANSFERASE"/>
    <property type="match status" value="1"/>
</dbReference>
<dbReference type="GeneID" id="89337452"/>
<reference evidence="2 3" key="1">
    <citation type="submission" date="2024-02" db="EMBL/GenBank/DDBJ databases">
        <title>STSV induces naive adaptation in Sulfolobus.</title>
        <authorList>
            <person name="Xiang X."/>
            <person name="Song M."/>
        </authorList>
    </citation>
    <scope>NUCLEOTIDE SEQUENCE [LARGE SCALE GENOMIC DNA]</scope>
    <source>
        <strain evidence="2 3">RT2</strain>
    </source>
</reference>
<dbReference type="AlphaFoldDB" id="A0AAX4L1M8"/>
<evidence type="ECO:0000313" key="2">
    <source>
        <dbReference type="EMBL" id="WWQ60108.1"/>
    </source>
</evidence>
<keyword evidence="2" id="KW-0808">Transferase</keyword>
<dbReference type="EMBL" id="CP146016">
    <property type="protein sequence ID" value="WWQ60108.1"/>
    <property type="molecule type" value="Genomic_DNA"/>
</dbReference>
<accession>A0AAX4L1M8</accession>
<dbReference type="Gene3D" id="3.30.460.10">
    <property type="entry name" value="Beta Polymerase, domain 2"/>
    <property type="match status" value="1"/>
</dbReference>
<gene>
    <name evidence="2" type="ORF">V6M85_11745</name>
</gene>
<name>A0AAX4L1M8_9CREN</name>
<dbReference type="InterPro" id="IPR002934">
    <property type="entry name" value="Polymerase_NTP_transf_dom"/>
</dbReference>
<keyword evidence="2" id="KW-0548">Nucleotidyltransferase</keyword>
<dbReference type="EC" id="2.7.7.-" evidence="2"/>
<dbReference type="Pfam" id="PF01909">
    <property type="entry name" value="NTP_transf_2"/>
    <property type="match status" value="1"/>
</dbReference>
<keyword evidence="3" id="KW-1185">Reference proteome</keyword>
<dbReference type="CDD" id="cd05403">
    <property type="entry name" value="NT_KNTase_like"/>
    <property type="match status" value="1"/>
</dbReference>
<proteinExistence type="predicted"/>
<dbReference type="SUPFAM" id="SSF81301">
    <property type="entry name" value="Nucleotidyltransferase"/>
    <property type="match status" value="1"/>
</dbReference>
<protein>
    <submittedName>
        <fullName evidence="2">Nucleotidyltransferase domain-containing protein</fullName>
        <ecNumber evidence="2">2.7.7.-</ecNumber>
    </submittedName>
</protein>
<evidence type="ECO:0000259" key="1">
    <source>
        <dbReference type="Pfam" id="PF01909"/>
    </source>
</evidence>
<dbReference type="Proteomes" id="UP001432202">
    <property type="component" value="Chromosome"/>
</dbReference>
<sequence length="157" mass="18126">MQKVISKNMELFELATELILKQGKESVLAIIFFGSRVIGKYRENSDLDVLIVTNEQIDFKETRLTFLRQTGIKLDTIVMSENTFEENFTLGSIMMGISIAFCITYDKINAYNKIVRWSDEIEKYNAKLVLPYGEFVVGKMLKKCIREDSRIMSFGSH</sequence>
<feature type="domain" description="Polymerase nucleotidyl transferase" evidence="1">
    <location>
        <begin position="22"/>
        <end position="62"/>
    </location>
</feature>
<dbReference type="GO" id="GO:0016779">
    <property type="term" value="F:nucleotidyltransferase activity"/>
    <property type="evidence" value="ECO:0007669"/>
    <property type="project" value="UniProtKB-KW"/>
</dbReference>
<organism evidence="2 3">
    <name type="scientific">Sulfolobus tengchongensis</name>
    <dbReference type="NCBI Taxonomy" id="207809"/>
    <lineage>
        <taxon>Archaea</taxon>
        <taxon>Thermoproteota</taxon>
        <taxon>Thermoprotei</taxon>
        <taxon>Sulfolobales</taxon>
        <taxon>Sulfolobaceae</taxon>
        <taxon>Sulfolobus</taxon>
    </lineage>
</organism>